<sequence>MLLELKHQKLTVFQIARDCAIECYKITRLFPEVEKFGITQQIRRAAVSVFLNIAEGAGRKTAKERIRFFEIARASLIEVDAALEISYHLGYFDAVSNSTISGLMNHCFALLSNLIKQSESSA</sequence>
<keyword evidence="2" id="KW-1185">Reference proteome</keyword>
<dbReference type="Pfam" id="PF05635">
    <property type="entry name" value="23S_rRNA_IVP"/>
    <property type="match status" value="1"/>
</dbReference>
<name>A0ABS9BL49_9BACT</name>
<dbReference type="PANTHER" id="PTHR38471:SF2">
    <property type="entry name" value="FOUR HELIX BUNDLE PROTEIN"/>
    <property type="match status" value="1"/>
</dbReference>
<dbReference type="RefSeq" id="WP_234866899.1">
    <property type="nucleotide sequence ID" value="NZ_JAKEVY010000003.1"/>
</dbReference>
<dbReference type="CDD" id="cd16377">
    <property type="entry name" value="23S_rRNA_IVP_like"/>
    <property type="match status" value="1"/>
</dbReference>
<gene>
    <name evidence="1" type="ORF">L0U88_15040</name>
</gene>
<organism evidence="1 2">
    <name type="scientific">Flavihumibacter fluminis</name>
    <dbReference type="NCBI Taxonomy" id="2909236"/>
    <lineage>
        <taxon>Bacteria</taxon>
        <taxon>Pseudomonadati</taxon>
        <taxon>Bacteroidota</taxon>
        <taxon>Chitinophagia</taxon>
        <taxon>Chitinophagales</taxon>
        <taxon>Chitinophagaceae</taxon>
        <taxon>Flavihumibacter</taxon>
    </lineage>
</organism>
<dbReference type="NCBIfam" id="TIGR02436">
    <property type="entry name" value="four helix bundle protein"/>
    <property type="match status" value="1"/>
</dbReference>
<dbReference type="PANTHER" id="PTHR38471">
    <property type="entry name" value="FOUR HELIX BUNDLE PROTEIN"/>
    <property type="match status" value="1"/>
</dbReference>
<reference evidence="1 2" key="1">
    <citation type="submission" date="2022-01" db="EMBL/GenBank/DDBJ databases">
        <title>Flavihumibacter sp. nov., isolated from sediment of a river.</title>
        <authorList>
            <person name="Liu H."/>
        </authorList>
    </citation>
    <scope>NUCLEOTIDE SEQUENCE [LARGE SCALE GENOMIC DNA]</scope>
    <source>
        <strain evidence="1 2">RY-1</strain>
    </source>
</reference>
<dbReference type="InterPro" id="IPR036583">
    <property type="entry name" value="23S_rRNA_IVS_sf"/>
</dbReference>
<comment type="caution">
    <text evidence="1">The sequence shown here is derived from an EMBL/GenBank/DDBJ whole genome shotgun (WGS) entry which is preliminary data.</text>
</comment>
<evidence type="ECO:0000313" key="1">
    <source>
        <dbReference type="EMBL" id="MCF1715954.1"/>
    </source>
</evidence>
<dbReference type="Gene3D" id="1.20.1440.60">
    <property type="entry name" value="23S rRNA-intervening sequence"/>
    <property type="match status" value="1"/>
</dbReference>
<proteinExistence type="predicted"/>
<dbReference type="Proteomes" id="UP001200145">
    <property type="component" value="Unassembled WGS sequence"/>
</dbReference>
<accession>A0ABS9BL49</accession>
<dbReference type="SUPFAM" id="SSF158446">
    <property type="entry name" value="IVS-encoded protein-like"/>
    <property type="match status" value="1"/>
</dbReference>
<dbReference type="InterPro" id="IPR012657">
    <property type="entry name" value="23S_rRNA-intervening_sequence"/>
</dbReference>
<dbReference type="EMBL" id="JAKEVY010000003">
    <property type="protein sequence ID" value="MCF1715954.1"/>
    <property type="molecule type" value="Genomic_DNA"/>
</dbReference>
<protein>
    <submittedName>
        <fullName evidence="1">Four helix bundle protein</fullName>
    </submittedName>
</protein>
<evidence type="ECO:0000313" key="2">
    <source>
        <dbReference type="Proteomes" id="UP001200145"/>
    </source>
</evidence>